<feature type="region of interest" description="Disordered" evidence="5">
    <location>
        <begin position="359"/>
        <end position="529"/>
    </location>
</feature>
<evidence type="ECO:0008006" key="8">
    <source>
        <dbReference type="Google" id="ProtNLM"/>
    </source>
</evidence>
<accession>A0A8J2SZ75</accession>
<dbReference type="InterPro" id="IPR019734">
    <property type="entry name" value="TPR_rpt"/>
</dbReference>
<dbReference type="GO" id="GO:0005829">
    <property type="term" value="C:cytosol"/>
    <property type="evidence" value="ECO:0007669"/>
    <property type="project" value="TreeGrafter"/>
</dbReference>
<reference evidence="6" key="1">
    <citation type="submission" date="2021-11" db="EMBL/GenBank/DDBJ databases">
        <authorList>
            <consortium name="Genoscope - CEA"/>
            <person name="William W."/>
        </authorList>
    </citation>
    <scope>NUCLEOTIDE SEQUENCE</scope>
</reference>
<organism evidence="6 7">
    <name type="scientific">Pelagomonas calceolata</name>
    <dbReference type="NCBI Taxonomy" id="35677"/>
    <lineage>
        <taxon>Eukaryota</taxon>
        <taxon>Sar</taxon>
        <taxon>Stramenopiles</taxon>
        <taxon>Ochrophyta</taxon>
        <taxon>Pelagophyceae</taxon>
        <taxon>Pelagomonadales</taxon>
        <taxon>Pelagomonadaceae</taxon>
        <taxon>Pelagomonas</taxon>
    </lineage>
</organism>
<name>A0A8J2SZ75_9STRA</name>
<evidence type="ECO:0000256" key="2">
    <source>
        <dbReference type="ARBA" id="ARBA00022490"/>
    </source>
</evidence>
<dbReference type="Gene3D" id="1.25.40.10">
    <property type="entry name" value="Tetratricopeptide repeat domain"/>
    <property type="match status" value="1"/>
</dbReference>
<feature type="region of interest" description="Disordered" evidence="5">
    <location>
        <begin position="248"/>
        <end position="267"/>
    </location>
</feature>
<evidence type="ECO:0000256" key="4">
    <source>
        <dbReference type="ARBA" id="ARBA00022803"/>
    </source>
</evidence>
<dbReference type="PANTHER" id="PTHR45984:SF1">
    <property type="entry name" value="SPAG1 AXONEMAL DYNEIN ASSEMBLY FACTOR"/>
    <property type="match status" value="1"/>
</dbReference>
<dbReference type="InterPro" id="IPR051982">
    <property type="entry name" value="CiliaryAsmbly_MitoImport"/>
</dbReference>
<dbReference type="OrthoDB" id="193078at2759"/>
<gene>
    <name evidence="6" type="ORF">PECAL_6P20390</name>
</gene>
<evidence type="ECO:0000256" key="5">
    <source>
        <dbReference type="SAM" id="MobiDB-lite"/>
    </source>
</evidence>
<sequence>MACVTKLPDPEKIIVSEASALQRAAALDEYGEDVASYSKRLDEKPADCATLCNRAFCYVKLGKFEDARRDAEACIAADESFARGHTRLAQALERSDRPAALRACRRALSLDRDDAMALKLLTTLDLDVAAGLRVKKRLADAVEDRRDAVRGALSKGEAAPFCKKWAKLDEKSRKQLVERMLTRAFNEIKGCFQEAFCPAQGDVCETADDLPKTKQVEVMRELLAVYAVCTADLTHDDVLRLSAPRRVPVDTRDPSKEDDDDAWDEDGEPAMMRVIRDAARGKEVEVQGCGPRPVKDVVAKKKGAAKPPAPPKAAEEDLDAVEAGTDGHIVTPVDDGGPGDGWAQAEAAEPVEKPLTKDADELAEFEKWAAGDEGAFDPNQYKDAPPTNDEDYSDDDEFFEEEDARRRVGPARKGADPTAPAATRRPNRLSTSAADADEAFRVAAAIAEQRNHSDSSDGETVSDSEAQQNIVLYTLPPGDRPERQGGRRAARKAVEAEGGGRSPRPSIAVTRGARSFSGDDEGEKPAAAHERRIEALRRRLLLEDAARAAAAAAVAALGPKADDGARFGRARDGAGGGEEAGPAKAMGDPAKRRASAFERGALVKTIRNDFWHQFARALDRGDLSPCSLPPPGGAGMRLFGRAYSSSCGVVLARKKLHLPQDVWCWPAGFFAKTEFSTGRKKSESLDSSSSSFFVADELRRNAVPLEKLERMAIRKEYVHFGETRASTEVAPYNEVLAPVTREAVVAVFARTTRPDHLLLAMAARDLLAVASDTALPLLVLDAGGGADAVEFTADQQAGLLAKLADAKPSFCLRPHADVPPLRHAPGALDAQLVAHGAYGLADDVLHALLRSAPAPARAARDALAHAVRADNAEAARAVAGVVGAELSTFAADEACAPGSVRHASDRCLVASGAVAALIACASGALAKRSRDAVALLDAWLEKADQSLAFRLAAYRDASKTAGDKEGSLHAPQLTAFAGGRALANRRAFRDRLASLARSDGSAVDAAPAKLAELAALASSFHRPSLRLELLQFVLGLEDAAAWSVDRLAGALELAERVVVAMPRQSSFQELEGLTRRPDRGAVDD</sequence>
<dbReference type="GO" id="GO:0031072">
    <property type="term" value="F:heat shock protein binding"/>
    <property type="evidence" value="ECO:0007669"/>
    <property type="project" value="TreeGrafter"/>
</dbReference>
<feature type="compositionally biased region" description="Acidic residues" evidence="5">
    <location>
        <begin position="256"/>
        <end position="267"/>
    </location>
</feature>
<dbReference type="PANTHER" id="PTHR45984">
    <property type="entry name" value="RNA (RNA) POLYMERASE II ASSOCIATED PROTEIN HOMOLOG"/>
    <property type="match status" value="1"/>
</dbReference>
<dbReference type="Proteomes" id="UP000789595">
    <property type="component" value="Unassembled WGS sequence"/>
</dbReference>
<dbReference type="InterPro" id="IPR011990">
    <property type="entry name" value="TPR-like_helical_dom_sf"/>
</dbReference>
<keyword evidence="2" id="KW-0963">Cytoplasm</keyword>
<feature type="compositionally biased region" description="Basic and acidic residues" evidence="5">
    <location>
        <begin position="359"/>
        <end position="370"/>
    </location>
</feature>
<evidence type="ECO:0000313" key="7">
    <source>
        <dbReference type="Proteomes" id="UP000789595"/>
    </source>
</evidence>
<dbReference type="AlphaFoldDB" id="A0A8J2SZ75"/>
<proteinExistence type="predicted"/>
<comment type="subcellular location">
    <subcellularLocation>
        <location evidence="1">Cytoplasm</location>
    </subcellularLocation>
</comment>
<keyword evidence="7" id="KW-1185">Reference proteome</keyword>
<keyword evidence="4" id="KW-0802">TPR repeat</keyword>
<dbReference type="GO" id="GO:0005739">
    <property type="term" value="C:mitochondrion"/>
    <property type="evidence" value="ECO:0007669"/>
    <property type="project" value="TreeGrafter"/>
</dbReference>
<dbReference type="EMBL" id="CAKKNE010000006">
    <property type="protein sequence ID" value="CAH0380388.1"/>
    <property type="molecule type" value="Genomic_DNA"/>
</dbReference>
<dbReference type="GO" id="GO:0006626">
    <property type="term" value="P:protein targeting to mitochondrion"/>
    <property type="evidence" value="ECO:0007669"/>
    <property type="project" value="TreeGrafter"/>
</dbReference>
<feature type="region of interest" description="Disordered" evidence="5">
    <location>
        <begin position="566"/>
        <end position="592"/>
    </location>
</feature>
<dbReference type="SUPFAM" id="SSF48452">
    <property type="entry name" value="TPR-like"/>
    <property type="match status" value="1"/>
</dbReference>
<dbReference type="SMART" id="SM00028">
    <property type="entry name" value="TPR"/>
    <property type="match status" value="2"/>
</dbReference>
<keyword evidence="3" id="KW-0677">Repeat</keyword>
<feature type="compositionally biased region" description="Acidic residues" evidence="5">
    <location>
        <begin position="388"/>
        <end position="402"/>
    </location>
</feature>
<comment type="caution">
    <text evidence="6">The sequence shown here is derived from an EMBL/GenBank/DDBJ whole genome shotgun (WGS) entry which is preliminary data.</text>
</comment>
<evidence type="ECO:0000313" key="6">
    <source>
        <dbReference type="EMBL" id="CAH0380388.1"/>
    </source>
</evidence>
<protein>
    <recommendedName>
        <fullName evidence="8">TPR_REGION domain-containing protein</fullName>
    </recommendedName>
</protein>
<evidence type="ECO:0000256" key="1">
    <source>
        <dbReference type="ARBA" id="ARBA00004496"/>
    </source>
</evidence>
<evidence type="ECO:0000256" key="3">
    <source>
        <dbReference type="ARBA" id="ARBA00022737"/>
    </source>
</evidence>